<dbReference type="RefSeq" id="WP_021683693.1">
    <property type="nucleotide sequence ID" value="NZ_KI260509.1"/>
</dbReference>
<dbReference type="EMBL" id="AWVF01000273">
    <property type="protein sequence ID" value="ERJ93787.1"/>
    <property type="molecule type" value="Genomic_DNA"/>
</dbReference>
<gene>
    <name evidence="1" type="ORF">RUMCAL_02174</name>
</gene>
<dbReference type="STRING" id="411473.RUMCAL_02174"/>
<organism evidence="1 2">
    <name type="scientific">Ruminococcus callidus ATCC 27760</name>
    <dbReference type="NCBI Taxonomy" id="411473"/>
    <lineage>
        <taxon>Bacteria</taxon>
        <taxon>Bacillati</taxon>
        <taxon>Bacillota</taxon>
        <taxon>Clostridia</taxon>
        <taxon>Eubacteriales</taxon>
        <taxon>Oscillospiraceae</taxon>
        <taxon>Ruminococcus</taxon>
    </lineage>
</organism>
<dbReference type="eggNOG" id="COG1433">
    <property type="taxonomic scope" value="Bacteria"/>
</dbReference>
<protein>
    <submittedName>
        <fullName evidence="1">Oxidoreductase</fullName>
    </submittedName>
</protein>
<evidence type="ECO:0000313" key="2">
    <source>
        <dbReference type="Proteomes" id="UP000016662"/>
    </source>
</evidence>
<dbReference type="PATRIC" id="fig|411473.3.peg.1792"/>
<name>U2KNC4_9FIRM</name>
<proteinExistence type="predicted"/>
<dbReference type="OrthoDB" id="9791535at2"/>
<comment type="caution">
    <text evidence="1">The sequence shown here is derived from an EMBL/GenBank/DDBJ whole genome shotgun (WGS) entry which is preliminary data.</text>
</comment>
<dbReference type="NCBIfam" id="TIGR01909">
    <property type="entry name" value="C_GCAxxG_C_C"/>
    <property type="match status" value="1"/>
</dbReference>
<reference evidence="1 2" key="1">
    <citation type="submission" date="2013-07" db="EMBL/GenBank/DDBJ databases">
        <authorList>
            <person name="Weinstock G."/>
            <person name="Sodergren E."/>
            <person name="Wylie T."/>
            <person name="Fulton L."/>
            <person name="Fulton R."/>
            <person name="Fronick C."/>
            <person name="O'Laughlin M."/>
            <person name="Godfrey J."/>
            <person name="Miner T."/>
            <person name="Herter B."/>
            <person name="Appelbaum E."/>
            <person name="Cordes M."/>
            <person name="Lek S."/>
            <person name="Wollam A."/>
            <person name="Pepin K.H."/>
            <person name="Palsikar V.B."/>
            <person name="Mitreva M."/>
            <person name="Wilson R.K."/>
        </authorList>
    </citation>
    <scope>NUCLEOTIDE SEQUENCE [LARGE SCALE GENOMIC DNA]</scope>
    <source>
        <strain evidence="1 2">ATCC 27760</strain>
    </source>
</reference>
<dbReference type="Proteomes" id="UP000016662">
    <property type="component" value="Unassembled WGS sequence"/>
</dbReference>
<sequence length="148" mass="16709">MNHAEKARDLFREGYNCAQSVVGAFHEEMGLSLSEATRLASSFGGGMGGLRETCGAVTGMFLVAGMLMGYDDPADYDGKKAHYARIRQLAEQFRQKHDTLVCRELLRSLPEKLQKDPQPRTEQYYKVRPCVRFVETAAELLDEMLQEQ</sequence>
<dbReference type="HOGENOM" id="CLU_091283_1_0_9"/>
<evidence type="ECO:0000313" key="1">
    <source>
        <dbReference type="EMBL" id="ERJ93787.1"/>
    </source>
</evidence>
<dbReference type="InterPro" id="IPR010181">
    <property type="entry name" value="CGCAxxGCC_motif"/>
</dbReference>
<accession>U2KNC4</accession>
<dbReference type="AlphaFoldDB" id="U2KNC4"/>
<keyword evidence="2" id="KW-1185">Reference proteome</keyword>
<dbReference type="Pfam" id="PF09719">
    <property type="entry name" value="C_GCAxxG_C_C"/>
    <property type="match status" value="1"/>
</dbReference>